<evidence type="ECO:0000256" key="1">
    <source>
        <dbReference type="ARBA" id="ARBA00009574"/>
    </source>
</evidence>
<comment type="caution">
    <text evidence="6">The sequence shown here is derived from an EMBL/GenBank/DDBJ whole genome shotgun (WGS) entry which is preliminary data.</text>
</comment>
<evidence type="ECO:0000256" key="5">
    <source>
        <dbReference type="SAM" id="MobiDB-lite"/>
    </source>
</evidence>
<keyword evidence="3 4" id="KW-0175">Coiled coil</keyword>
<evidence type="ECO:0000313" key="7">
    <source>
        <dbReference type="Proteomes" id="UP001375240"/>
    </source>
</evidence>
<dbReference type="InterPro" id="IPR018791">
    <property type="entry name" value="UV_resistance/autophagy_Atg14"/>
</dbReference>
<evidence type="ECO:0000256" key="3">
    <source>
        <dbReference type="ARBA" id="ARBA00023054"/>
    </source>
</evidence>
<dbReference type="Proteomes" id="UP001375240">
    <property type="component" value="Unassembled WGS sequence"/>
</dbReference>
<sequence>MSTSTAGAKLHVPDGRRTRPSSGTATPVRATRDRPLLSPNGRHLRHLKGIAIRNITSRPAKARRRSNDDENLLTTWRSPGKLAVRDEKTITHSRSAVDLSTLAAESSAMGAAGGSSSGVGGSLRGEGSVASSSAIVDDSVSEGGRLSLVRKRRNTRANSILAGTIFENATTRQKNLVDATLGRLVDCFFTLHHESAGEYPFYISEVVPQSVNPTFQSFELAECGPAITRLDSVIVRVWTRKDTGAGFSLLMDLTLNLSYLQFISRSLEDCKFTFPDNCVVFVLSDGCYTIFSELDPKLIKKFGTSRFTNRSLVFSEVAETCSFDAILKMRNLEDCIYDAKETQALLEEQMNSTAAMKAEYLSHVRLLDEENLELKDARKIIARERKRLDTLRKHRDALKQSISGRKAAIDAGAENRAVAKKHLQSAKTLLSQSIAEANATAAGIASRRRTILDDLAKVYPIEHIPEQPLNFTICNLHLPNEPPEGHNEDVIAAALGYIAHLVYILSFYLSVYLRYPVIPKGSSSMVHDPISVIQGSRFFPLWAKGVPYFRFEYAMFLLNKNIEQLMESQKCIVLDLRQTLPNLKYLLYVTTASKTPMWSSPVYPCVPFVAVDTALSIGPPSESAQPPLPILPPPDAAAPVATILTTRCDVQNRRTATTLLEGVLAADKSTGAGGGGGGGR</sequence>
<dbReference type="GO" id="GO:0035493">
    <property type="term" value="P:SNARE complex assembly"/>
    <property type="evidence" value="ECO:0007669"/>
    <property type="project" value="TreeGrafter"/>
</dbReference>
<dbReference type="GO" id="GO:0032991">
    <property type="term" value="C:protein-containing complex"/>
    <property type="evidence" value="ECO:0007669"/>
    <property type="project" value="UniProtKB-ARBA"/>
</dbReference>
<evidence type="ECO:0000313" key="6">
    <source>
        <dbReference type="EMBL" id="KAK6350062.1"/>
    </source>
</evidence>
<name>A0AAV9UZW1_9PEZI</name>
<organism evidence="6 7">
    <name type="scientific">Orbilia brochopaga</name>
    <dbReference type="NCBI Taxonomy" id="3140254"/>
    <lineage>
        <taxon>Eukaryota</taxon>
        <taxon>Fungi</taxon>
        <taxon>Dikarya</taxon>
        <taxon>Ascomycota</taxon>
        <taxon>Pezizomycotina</taxon>
        <taxon>Orbiliomycetes</taxon>
        <taxon>Orbiliales</taxon>
        <taxon>Orbiliaceae</taxon>
        <taxon>Orbilia</taxon>
    </lineage>
</organism>
<dbReference type="Pfam" id="PF10186">
    <property type="entry name" value="ATG14"/>
    <property type="match status" value="1"/>
</dbReference>
<dbReference type="GO" id="GO:0000149">
    <property type="term" value="F:SNARE binding"/>
    <property type="evidence" value="ECO:0007669"/>
    <property type="project" value="TreeGrafter"/>
</dbReference>
<dbReference type="GO" id="GO:0005768">
    <property type="term" value="C:endosome"/>
    <property type="evidence" value="ECO:0007669"/>
    <property type="project" value="TreeGrafter"/>
</dbReference>
<accession>A0AAV9UZW1</accession>
<protein>
    <recommendedName>
        <fullName evidence="2">Autophagy-related protein 14</fullName>
    </recommendedName>
</protein>
<proteinExistence type="inferred from homology"/>
<gene>
    <name evidence="6" type="ORF">TWF696_006310</name>
</gene>
<evidence type="ECO:0000256" key="2">
    <source>
        <dbReference type="ARBA" id="ARBA00013807"/>
    </source>
</evidence>
<dbReference type="PANTHER" id="PTHR15157:SF5">
    <property type="entry name" value="UV RADIATION RESISTANCE-ASSOCIATED GENE PROTEIN"/>
    <property type="match status" value="1"/>
</dbReference>
<dbReference type="GO" id="GO:0000323">
    <property type="term" value="C:lytic vacuole"/>
    <property type="evidence" value="ECO:0007669"/>
    <property type="project" value="TreeGrafter"/>
</dbReference>
<dbReference type="PANTHER" id="PTHR15157">
    <property type="entry name" value="UV RADIATION RESISTANCE-ASSOCIATED GENE PROTEIN"/>
    <property type="match status" value="1"/>
</dbReference>
<feature type="coiled-coil region" evidence="4">
    <location>
        <begin position="367"/>
        <end position="401"/>
    </location>
</feature>
<evidence type="ECO:0000256" key="4">
    <source>
        <dbReference type="SAM" id="Coils"/>
    </source>
</evidence>
<dbReference type="EMBL" id="JAVHNQ010000004">
    <property type="protein sequence ID" value="KAK6350062.1"/>
    <property type="molecule type" value="Genomic_DNA"/>
</dbReference>
<comment type="similarity">
    <text evidence="1">Belongs to the ATG14 family.</text>
</comment>
<reference evidence="6 7" key="1">
    <citation type="submission" date="2019-10" db="EMBL/GenBank/DDBJ databases">
        <authorList>
            <person name="Palmer J.M."/>
        </authorList>
    </citation>
    <scope>NUCLEOTIDE SEQUENCE [LARGE SCALE GENOMIC DNA]</scope>
    <source>
        <strain evidence="6 7">TWF696</strain>
    </source>
</reference>
<dbReference type="AlphaFoldDB" id="A0AAV9UZW1"/>
<keyword evidence="7" id="KW-1185">Reference proteome</keyword>
<feature type="region of interest" description="Disordered" evidence="5">
    <location>
        <begin position="1"/>
        <end position="41"/>
    </location>
</feature>